<name>A0A1Q8QW43_9FIRM</name>
<protein>
    <submittedName>
        <fullName evidence="2">Uncharacterized protein</fullName>
    </submittedName>
</protein>
<organism evidence="2 3">
    <name type="scientific">Desulfosporosinus metallidurans</name>
    <dbReference type="NCBI Taxonomy" id="1888891"/>
    <lineage>
        <taxon>Bacteria</taxon>
        <taxon>Bacillati</taxon>
        <taxon>Bacillota</taxon>
        <taxon>Clostridia</taxon>
        <taxon>Eubacteriales</taxon>
        <taxon>Desulfitobacteriaceae</taxon>
        <taxon>Desulfosporosinus</taxon>
    </lineage>
</organism>
<gene>
    <name evidence="2" type="ORF">DSOL_2557</name>
</gene>
<sequence length="65" mass="7251">MDGQIGLANRFGISLILKIIIATHQLFIFFSIIVIIVIPKEVTALRTKKESEGVMTSPSCYFYCA</sequence>
<keyword evidence="1" id="KW-0812">Transmembrane</keyword>
<proteinExistence type="predicted"/>
<evidence type="ECO:0000256" key="1">
    <source>
        <dbReference type="SAM" id="Phobius"/>
    </source>
</evidence>
<feature type="transmembrane region" description="Helical" evidence="1">
    <location>
        <begin position="15"/>
        <end position="38"/>
    </location>
</feature>
<accession>A0A1Q8QW43</accession>
<evidence type="ECO:0000313" key="3">
    <source>
        <dbReference type="Proteomes" id="UP000186102"/>
    </source>
</evidence>
<dbReference type="STRING" id="1888891.DSOL_2557"/>
<dbReference type="AlphaFoldDB" id="A0A1Q8QW43"/>
<evidence type="ECO:0000313" key="2">
    <source>
        <dbReference type="EMBL" id="OLN31532.1"/>
    </source>
</evidence>
<dbReference type="EMBL" id="MLBF01000017">
    <property type="protein sequence ID" value="OLN31532.1"/>
    <property type="molecule type" value="Genomic_DNA"/>
</dbReference>
<keyword evidence="1" id="KW-0472">Membrane</keyword>
<reference evidence="2 3" key="1">
    <citation type="submission" date="2016-09" db="EMBL/GenBank/DDBJ databases">
        <title>Complete genome of Desulfosporosinus sp. OL.</title>
        <authorList>
            <person name="Mardanov A."/>
            <person name="Beletsky A."/>
            <person name="Panova A."/>
            <person name="Karnachuk O."/>
            <person name="Ravin N."/>
        </authorList>
    </citation>
    <scope>NUCLEOTIDE SEQUENCE [LARGE SCALE GENOMIC DNA]</scope>
    <source>
        <strain evidence="2 3">OL</strain>
    </source>
</reference>
<dbReference type="Proteomes" id="UP000186102">
    <property type="component" value="Unassembled WGS sequence"/>
</dbReference>
<keyword evidence="3" id="KW-1185">Reference proteome</keyword>
<comment type="caution">
    <text evidence="2">The sequence shown here is derived from an EMBL/GenBank/DDBJ whole genome shotgun (WGS) entry which is preliminary data.</text>
</comment>
<keyword evidence="1" id="KW-1133">Transmembrane helix</keyword>